<dbReference type="AlphaFoldDB" id="A0A6H5IEM4"/>
<evidence type="ECO:0000256" key="1">
    <source>
        <dbReference type="SAM" id="MobiDB-lite"/>
    </source>
</evidence>
<evidence type="ECO:0000313" key="3">
    <source>
        <dbReference type="Proteomes" id="UP000479190"/>
    </source>
</evidence>
<protein>
    <submittedName>
        <fullName evidence="2">Uncharacterized protein</fullName>
    </submittedName>
</protein>
<feature type="region of interest" description="Disordered" evidence="1">
    <location>
        <begin position="16"/>
        <end position="41"/>
    </location>
</feature>
<reference evidence="2 3" key="1">
    <citation type="submission" date="2020-02" db="EMBL/GenBank/DDBJ databases">
        <authorList>
            <person name="Ferguson B K."/>
        </authorList>
    </citation>
    <scope>NUCLEOTIDE SEQUENCE [LARGE SCALE GENOMIC DNA]</scope>
</reference>
<keyword evidence="3" id="KW-1185">Reference proteome</keyword>
<name>A0A6H5IEM4_9HYME</name>
<gene>
    <name evidence="2" type="ORF">TBRA_LOCUS6834</name>
</gene>
<dbReference type="Proteomes" id="UP000479190">
    <property type="component" value="Unassembled WGS sequence"/>
</dbReference>
<feature type="compositionally biased region" description="Basic and acidic residues" evidence="1">
    <location>
        <begin position="19"/>
        <end position="28"/>
    </location>
</feature>
<proteinExistence type="predicted"/>
<accession>A0A6H5IEM4</accession>
<dbReference type="OrthoDB" id="7695519at2759"/>
<evidence type="ECO:0000313" key="2">
    <source>
        <dbReference type="EMBL" id="CAB0034936.1"/>
    </source>
</evidence>
<dbReference type="EMBL" id="CADCXV010000762">
    <property type="protein sequence ID" value="CAB0034936.1"/>
    <property type="molecule type" value="Genomic_DNA"/>
</dbReference>
<sequence length="72" mass="8190">MESLGIILGTSSHNWADTENSHRINRADHKSRKESKEGRILRRQQQKDALDIIEDSLPLYGPGIDDSIISIY</sequence>
<organism evidence="2 3">
    <name type="scientific">Trichogramma brassicae</name>
    <dbReference type="NCBI Taxonomy" id="86971"/>
    <lineage>
        <taxon>Eukaryota</taxon>
        <taxon>Metazoa</taxon>
        <taxon>Ecdysozoa</taxon>
        <taxon>Arthropoda</taxon>
        <taxon>Hexapoda</taxon>
        <taxon>Insecta</taxon>
        <taxon>Pterygota</taxon>
        <taxon>Neoptera</taxon>
        <taxon>Endopterygota</taxon>
        <taxon>Hymenoptera</taxon>
        <taxon>Apocrita</taxon>
        <taxon>Proctotrupomorpha</taxon>
        <taxon>Chalcidoidea</taxon>
        <taxon>Trichogrammatidae</taxon>
        <taxon>Trichogramma</taxon>
    </lineage>
</organism>